<proteinExistence type="predicted"/>
<sequence>MVKIVNIGKEVKGEIGVINLFGDRNILFLEQGENISIVKFNYKTKKADRLKFDKPINLFSCINSTEVMYYSNIDKFNSKYRVNIYKMDCNNLKNCYISEFNTEFESDNENHFDSLSLYSRLIGLNDRYVIFLLPCIQLSEPFFHKALLIDSVEKRVYKIPDSIGCIDTILRVDQVFAFQKGEYIILKTGRIGDYEKRQIWEQQKQKGEFTEYHSSLEDLVICKVSEFADNVKHGIPIDKDKIVQTCDLHEGLRIIGNYEDKIIYSIQSFDKGTTDIKIYYVGSHRIKTITVEGFYDNIKYSNGKFYGFMQNNGVTNIYDIITKDKIFSSKGWNVHIVDENFITLNDEFIDDKFKSILEIYNFNDKNKIDGMEFNSCCFDYERNTLIVL</sequence>
<protein>
    <submittedName>
        <fullName evidence="1">Uncharacterized protein</fullName>
    </submittedName>
</protein>
<comment type="caution">
    <text evidence="1">The sequence shown here is derived from an EMBL/GenBank/DDBJ whole genome shotgun (WGS) entry which is preliminary data.</text>
</comment>
<dbReference type="AlphaFoldDB" id="A0A4Q0VDK8"/>
<evidence type="ECO:0000313" key="1">
    <source>
        <dbReference type="EMBL" id="RXI48536.1"/>
    </source>
</evidence>
<reference evidence="1 2" key="1">
    <citation type="submission" date="2018-06" db="EMBL/GenBank/DDBJ databases">
        <title>Genome conservation of Clostridium tetani.</title>
        <authorList>
            <person name="Bruggemann H."/>
            <person name="Popoff M.R."/>
        </authorList>
    </citation>
    <scope>NUCLEOTIDE SEQUENCE [LARGE SCALE GENOMIC DNA]</scope>
    <source>
        <strain evidence="1 2">2017.061</strain>
    </source>
</reference>
<evidence type="ECO:0000313" key="2">
    <source>
        <dbReference type="Proteomes" id="UP000290921"/>
    </source>
</evidence>
<gene>
    <name evidence="1" type="ORF">DP130_07330</name>
</gene>
<dbReference type="RefSeq" id="WP_129030370.1">
    <property type="nucleotide sequence ID" value="NZ_AP026818.1"/>
</dbReference>
<dbReference type="Proteomes" id="UP000290921">
    <property type="component" value="Unassembled WGS sequence"/>
</dbReference>
<dbReference type="EMBL" id="QMAP01000006">
    <property type="protein sequence ID" value="RXI48536.1"/>
    <property type="molecule type" value="Genomic_DNA"/>
</dbReference>
<organism evidence="1 2">
    <name type="scientific">Clostridium tetani</name>
    <dbReference type="NCBI Taxonomy" id="1513"/>
    <lineage>
        <taxon>Bacteria</taxon>
        <taxon>Bacillati</taxon>
        <taxon>Bacillota</taxon>
        <taxon>Clostridia</taxon>
        <taxon>Eubacteriales</taxon>
        <taxon>Clostridiaceae</taxon>
        <taxon>Clostridium</taxon>
    </lineage>
</organism>
<name>A0A4Q0VDK8_CLOTA</name>
<accession>A0A4Q0VDK8</accession>